<proteinExistence type="predicted"/>
<dbReference type="OMA" id="NITEELW"/>
<dbReference type="Pfam" id="PF07735">
    <property type="entry name" value="FBA_2"/>
    <property type="match status" value="1"/>
</dbReference>
<evidence type="ECO:0000313" key="3">
    <source>
        <dbReference type="Proteomes" id="UP000008281"/>
    </source>
</evidence>
<dbReference type="EMBL" id="DS268409">
    <property type="protein sequence ID" value="EFO94823.1"/>
    <property type="molecule type" value="Genomic_DNA"/>
</dbReference>
<dbReference type="PANTHER" id="PTHR21503:SF52">
    <property type="entry name" value="F-BOX DOMAIN-CONTAINING PROTEIN"/>
    <property type="match status" value="1"/>
</dbReference>
<accession>E3LIL3</accession>
<keyword evidence="3" id="KW-1185">Reference proteome</keyword>
<dbReference type="PANTHER" id="PTHR21503">
    <property type="entry name" value="F-BOX-CONTAINING HYPOTHETICAL PROTEIN C.ELEGANS"/>
    <property type="match status" value="1"/>
</dbReference>
<sequence>MSEFPLLRLPALALNEVLKAYSPRENSFVFRIMVSLCSKRTTRHITQSLYTSEKVNLVLDLRQGSVHLSSQYDRFDIDIHINSPHNLESYNVERSFTIAEHSVPTVFEGTLERYSMITFWNSLPEGLRFIAAHLSRVFKCQIDNVTSSVSNTLFQNTLSGLIEENVEIKKLKIKGENLDEEWLKEVLKKLKVTEELTISTILNQNFKPEFGFWPERLKIRHSQWFTRDILVTSTSASIKLENSFMDDRVVVKILEDWKTGSLANLKCLIINSSNFGAQSTIVNAVEIQSDNGVTASIKLIENQFQMIVYN</sequence>
<dbReference type="AlphaFoldDB" id="E3LIL3"/>
<reference evidence="2" key="1">
    <citation type="submission" date="2007-07" db="EMBL/GenBank/DDBJ databases">
        <title>PCAP assembly of the Caenorhabditis remanei genome.</title>
        <authorList>
            <consortium name="The Caenorhabditis remanei Sequencing Consortium"/>
            <person name="Wilson R.K."/>
        </authorList>
    </citation>
    <scope>NUCLEOTIDE SEQUENCE [LARGE SCALE GENOMIC DNA]</scope>
    <source>
        <strain evidence="2">PB4641</strain>
    </source>
</reference>
<dbReference type="InterPro" id="IPR012885">
    <property type="entry name" value="F-box_Sdz-33"/>
</dbReference>
<dbReference type="InParanoid" id="E3LIL3"/>
<evidence type="ECO:0000259" key="1">
    <source>
        <dbReference type="Pfam" id="PF07735"/>
    </source>
</evidence>
<dbReference type="HOGENOM" id="CLU_028840_6_0_1"/>
<evidence type="ECO:0000313" key="2">
    <source>
        <dbReference type="EMBL" id="EFO94823.1"/>
    </source>
</evidence>
<dbReference type="Proteomes" id="UP000008281">
    <property type="component" value="Unassembled WGS sequence"/>
</dbReference>
<name>E3LIL3_CAERE</name>
<organism evidence="3">
    <name type="scientific">Caenorhabditis remanei</name>
    <name type="common">Caenorhabditis vulgaris</name>
    <dbReference type="NCBI Taxonomy" id="31234"/>
    <lineage>
        <taxon>Eukaryota</taxon>
        <taxon>Metazoa</taxon>
        <taxon>Ecdysozoa</taxon>
        <taxon>Nematoda</taxon>
        <taxon>Chromadorea</taxon>
        <taxon>Rhabditida</taxon>
        <taxon>Rhabditina</taxon>
        <taxon>Rhabditomorpha</taxon>
        <taxon>Rhabditoidea</taxon>
        <taxon>Rhabditidae</taxon>
        <taxon>Peloderinae</taxon>
        <taxon>Caenorhabditis</taxon>
    </lineage>
</organism>
<protein>
    <recommendedName>
        <fullName evidence="1">Sdz-33 F-box domain-containing protein</fullName>
    </recommendedName>
</protein>
<gene>
    <name evidence="2" type="ORF">CRE_09395</name>
</gene>
<feature type="domain" description="Sdz-33 F-box" evidence="1">
    <location>
        <begin position="199"/>
        <end position="269"/>
    </location>
</feature>